<comment type="caution">
    <text evidence="2">The sequence shown here is derived from an EMBL/GenBank/DDBJ whole genome shotgun (WGS) entry which is preliminary data.</text>
</comment>
<accession>A0ABS9IAI3</accession>
<dbReference type="RefSeq" id="WP_237253685.1">
    <property type="nucleotide sequence ID" value="NZ_JAKJXH010000021.1"/>
</dbReference>
<dbReference type="PROSITE" id="PS50846">
    <property type="entry name" value="HMA_2"/>
    <property type="match status" value="1"/>
</dbReference>
<name>A0ABS9IAI3_9PSED</name>
<reference evidence="2" key="1">
    <citation type="submission" date="2022-01" db="EMBL/GenBank/DDBJ databases">
        <title>Pseudomonas sp. nov. isolated from Antarctic regolith.</title>
        <authorList>
            <person name="Novakova D."/>
            <person name="Sedlar K."/>
        </authorList>
    </citation>
    <scope>NUCLEOTIDE SEQUENCE</scope>
    <source>
        <strain evidence="2">P2647</strain>
    </source>
</reference>
<evidence type="ECO:0000259" key="1">
    <source>
        <dbReference type="PROSITE" id="PS50846"/>
    </source>
</evidence>
<dbReference type="EMBL" id="JAKJXH010000021">
    <property type="protein sequence ID" value="MCF7544246.1"/>
    <property type="molecule type" value="Genomic_DNA"/>
</dbReference>
<gene>
    <name evidence="2" type="ORF">L4G47_18770</name>
</gene>
<dbReference type="InterPro" id="IPR036163">
    <property type="entry name" value="HMA_dom_sf"/>
</dbReference>
<protein>
    <recommendedName>
        <fullName evidence="1">HMA domain-containing protein</fullName>
    </recommendedName>
</protein>
<feature type="domain" description="HMA" evidence="1">
    <location>
        <begin position="1"/>
        <end position="55"/>
    </location>
</feature>
<organism evidence="2 3">
    <name type="scientific">Pseudomonas petrae</name>
    <dbReference type="NCBI Taxonomy" id="2912190"/>
    <lineage>
        <taxon>Bacteria</taxon>
        <taxon>Pseudomonadati</taxon>
        <taxon>Pseudomonadota</taxon>
        <taxon>Gammaproteobacteria</taxon>
        <taxon>Pseudomonadales</taxon>
        <taxon>Pseudomonadaceae</taxon>
        <taxon>Pseudomonas</taxon>
    </lineage>
</organism>
<evidence type="ECO:0000313" key="2">
    <source>
        <dbReference type="EMBL" id="MCF7544246.1"/>
    </source>
</evidence>
<sequence length="78" mass="8417">MPCGHCIRGLTTAIHAEASKADVHIDPATGRLEVRTTLKAAQVIALVREEGYQAESAMKSGHFSQTDSVQSILIVREN</sequence>
<dbReference type="SUPFAM" id="SSF55008">
    <property type="entry name" value="HMA, heavy metal-associated domain"/>
    <property type="match status" value="1"/>
</dbReference>
<dbReference type="Proteomes" id="UP001162905">
    <property type="component" value="Unassembled WGS sequence"/>
</dbReference>
<keyword evidence="3" id="KW-1185">Reference proteome</keyword>
<dbReference type="Gene3D" id="3.30.70.100">
    <property type="match status" value="1"/>
</dbReference>
<dbReference type="InterPro" id="IPR006121">
    <property type="entry name" value="HMA_dom"/>
</dbReference>
<feature type="non-terminal residue" evidence="2">
    <location>
        <position position="78"/>
    </location>
</feature>
<proteinExistence type="predicted"/>
<evidence type="ECO:0000313" key="3">
    <source>
        <dbReference type="Proteomes" id="UP001162905"/>
    </source>
</evidence>